<organism evidence="1 2">
    <name type="scientific">Nostoc commune NIES-4072</name>
    <dbReference type="NCBI Taxonomy" id="2005467"/>
    <lineage>
        <taxon>Bacteria</taxon>
        <taxon>Bacillati</taxon>
        <taxon>Cyanobacteriota</taxon>
        <taxon>Cyanophyceae</taxon>
        <taxon>Nostocales</taxon>
        <taxon>Nostocaceae</taxon>
        <taxon>Nostoc</taxon>
    </lineage>
</organism>
<protein>
    <submittedName>
        <fullName evidence="1">Uncharacterized protein</fullName>
    </submittedName>
</protein>
<dbReference type="EMBL" id="BDUD01000001">
    <property type="protein sequence ID" value="GBG21902.1"/>
    <property type="molecule type" value="Genomic_DNA"/>
</dbReference>
<comment type="caution">
    <text evidence="1">The sequence shown here is derived from an EMBL/GenBank/DDBJ whole genome shotgun (WGS) entry which is preliminary data.</text>
</comment>
<evidence type="ECO:0000313" key="1">
    <source>
        <dbReference type="EMBL" id="GBG21902.1"/>
    </source>
</evidence>
<name>A0A2R5FT09_NOSCO</name>
<evidence type="ECO:0000313" key="2">
    <source>
        <dbReference type="Proteomes" id="UP000245124"/>
    </source>
</evidence>
<reference evidence="1 2" key="1">
    <citation type="submission" date="2017-06" db="EMBL/GenBank/DDBJ databases">
        <title>Genome sequencing of cyanobaciteial culture collection at National Institute for Environmental Studies (NIES).</title>
        <authorList>
            <person name="Hirose Y."/>
            <person name="Shimura Y."/>
            <person name="Fujisawa T."/>
            <person name="Nakamura Y."/>
            <person name="Kawachi M."/>
        </authorList>
    </citation>
    <scope>NUCLEOTIDE SEQUENCE [LARGE SCALE GENOMIC DNA]</scope>
    <source>
        <strain evidence="1 2">NIES-4072</strain>
    </source>
</reference>
<proteinExistence type="predicted"/>
<dbReference type="AlphaFoldDB" id="A0A2R5FT09"/>
<sequence>MQIVINISPLAKVSSTPPPTPSRLRGYIYTSQITPLNPPLERGETGV</sequence>
<dbReference type="Proteomes" id="UP000245124">
    <property type="component" value="Unassembled WGS sequence"/>
</dbReference>
<keyword evidence="2" id="KW-1185">Reference proteome</keyword>
<gene>
    <name evidence="1" type="ORF">NIES4072_55910</name>
</gene>
<accession>A0A2R5FT09</accession>